<feature type="coiled-coil region" evidence="3">
    <location>
        <begin position="450"/>
        <end position="484"/>
    </location>
</feature>
<keyword evidence="2 3" id="KW-0175">Coiled coil</keyword>
<dbReference type="Pfam" id="PF00566">
    <property type="entry name" value="RabGAP-TBC"/>
    <property type="match status" value="1"/>
</dbReference>
<evidence type="ECO:0000259" key="6">
    <source>
        <dbReference type="PROSITE" id="PS50086"/>
    </source>
</evidence>
<dbReference type="PROSITE" id="PS50086">
    <property type="entry name" value="TBC_RABGAP"/>
    <property type="match status" value="1"/>
</dbReference>
<dbReference type="InterPro" id="IPR035969">
    <property type="entry name" value="Rab-GAP_TBC_sf"/>
</dbReference>
<dbReference type="Proteomes" id="UP001152803">
    <property type="component" value="Unassembled WGS sequence"/>
</dbReference>
<dbReference type="FunFam" id="1.10.8.270:FF:000014">
    <property type="entry name" value="Putative TBC1 domain family member 2B"/>
    <property type="match status" value="1"/>
</dbReference>
<dbReference type="Gene3D" id="2.30.29.30">
    <property type="entry name" value="Pleckstrin-homology domain (PH domain)/Phosphotyrosine-binding domain (PTB)"/>
    <property type="match status" value="1"/>
</dbReference>
<feature type="domain" description="Rab-GAP TBC" evidence="6">
    <location>
        <begin position="636"/>
        <end position="830"/>
    </location>
</feature>
<dbReference type="AlphaFoldDB" id="A0A9Q1DFR5"/>
<evidence type="ECO:0000256" key="1">
    <source>
        <dbReference type="ARBA" id="ARBA00022468"/>
    </source>
</evidence>
<dbReference type="SUPFAM" id="SSF50729">
    <property type="entry name" value="PH domain-like"/>
    <property type="match status" value="1"/>
</dbReference>
<name>A0A9Q1DFR5_CONCO</name>
<feature type="compositionally biased region" description="Basic and acidic residues" evidence="4">
    <location>
        <begin position="251"/>
        <end position="264"/>
    </location>
</feature>
<evidence type="ECO:0000256" key="4">
    <source>
        <dbReference type="SAM" id="MobiDB-lite"/>
    </source>
</evidence>
<dbReference type="InterPro" id="IPR001849">
    <property type="entry name" value="PH_domain"/>
</dbReference>
<dbReference type="EMBL" id="JAFJMO010000008">
    <property type="protein sequence ID" value="KAJ8268912.1"/>
    <property type="molecule type" value="Genomic_DNA"/>
</dbReference>
<evidence type="ECO:0000259" key="5">
    <source>
        <dbReference type="PROSITE" id="PS50003"/>
    </source>
</evidence>
<evidence type="ECO:0000256" key="2">
    <source>
        <dbReference type="ARBA" id="ARBA00023054"/>
    </source>
</evidence>
<dbReference type="GO" id="GO:0031410">
    <property type="term" value="C:cytoplasmic vesicle"/>
    <property type="evidence" value="ECO:0007669"/>
    <property type="project" value="UniProtKB-ARBA"/>
</dbReference>
<dbReference type="InterPro" id="IPR000195">
    <property type="entry name" value="Rab-GAP-TBC_dom"/>
</dbReference>
<dbReference type="InterPro" id="IPR050302">
    <property type="entry name" value="Rab_GAP_TBC_domain"/>
</dbReference>
<dbReference type="Gene3D" id="1.10.472.80">
    <property type="entry name" value="Ypt/Rab-GAP domain of gyp1p, domain 3"/>
    <property type="match status" value="1"/>
</dbReference>
<dbReference type="Gene3D" id="1.10.8.270">
    <property type="entry name" value="putative rabgap domain of human tbc1 domain family member 14 like domains"/>
    <property type="match status" value="1"/>
</dbReference>
<feature type="coiled-coil region" evidence="3">
    <location>
        <begin position="345"/>
        <end position="412"/>
    </location>
</feature>
<evidence type="ECO:0000256" key="3">
    <source>
        <dbReference type="SAM" id="Coils"/>
    </source>
</evidence>
<keyword evidence="8" id="KW-1185">Reference proteome</keyword>
<dbReference type="PANTHER" id="PTHR47219:SF20">
    <property type="entry name" value="TBC1 DOMAIN FAMILY MEMBER 2B"/>
    <property type="match status" value="1"/>
</dbReference>
<evidence type="ECO:0008006" key="9">
    <source>
        <dbReference type="Google" id="ProtNLM"/>
    </source>
</evidence>
<reference evidence="7" key="1">
    <citation type="journal article" date="2023" name="Science">
        <title>Genome structures resolve the early diversification of teleost fishes.</title>
        <authorList>
            <person name="Parey E."/>
            <person name="Louis A."/>
            <person name="Montfort J."/>
            <person name="Bouchez O."/>
            <person name="Roques C."/>
            <person name="Iampietro C."/>
            <person name="Lluch J."/>
            <person name="Castinel A."/>
            <person name="Donnadieu C."/>
            <person name="Desvignes T."/>
            <person name="Floi Bucao C."/>
            <person name="Jouanno E."/>
            <person name="Wen M."/>
            <person name="Mejri S."/>
            <person name="Dirks R."/>
            <person name="Jansen H."/>
            <person name="Henkel C."/>
            <person name="Chen W.J."/>
            <person name="Zahm M."/>
            <person name="Cabau C."/>
            <person name="Klopp C."/>
            <person name="Thompson A.W."/>
            <person name="Robinson-Rechavi M."/>
            <person name="Braasch I."/>
            <person name="Lecointre G."/>
            <person name="Bobe J."/>
            <person name="Postlethwait J.H."/>
            <person name="Berthelot C."/>
            <person name="Roest Crollius H."/>
            <person name="Guiguen Y."/>
        </authorList>
    </citation>
    <scope>NUCLEOTIDE SEQUENCE</scope>
    <source>
        <strain evidence="7">Concon-B</strain>
    </source>
</reference>
<dbReference type="GO" id="GO:0031267">
    <property type="term" value="F:small GTPase binding"/>
    <property type="evidence" value="ECO:0007669"/>
    <property type="project" value="TreeGrafter"/>
</dbReference>
<keyword evidence="1" id="KW-0343">GTPase activation</keyword>
<dbReference type="CDD" id="cd01265">
    <property type="entry name" value="PH_TBC1D2A"/>
    <property type="match status" value="1"/>
</dbReference>
<protein>
    <recommendedName>
        <fullName evidence="9">TBC1 domain family member 2A</fullName>
    </recommendedName>
</protein>
<dbReference type="SUPFAM" id="SSF47923">
    <property type="entry name" value="Ypt/Rab-GAP domain of gyp1p"/>
    <property type="match status" value="2"/>
</dbReference>
<feature type="region of interest" description="Disordered" evidence="4">
    <location>
        <begin position="42"/>
        <end position="80"/>
    </location>
</feature>
<organism evidence="7 8">
    <name type="scientific">Conger conger</name>
    <name type="common">Conger eel</name>
    <name type="synonym">Muraena conger</name>
    <dbReference type="NCBI Taxonomy" id="82655"/>
    <lineage>
        <taxon>Eukaryota</taxon>
        <taxon>Metazoa</taxon>
        <taxon>Chordata</taxon>
        <taxon>Craniata</taxon>
        <taxon>Vertebrata</taxon>
        <taxon>Euteleostomi</taxon>
        <taxon>Actinopterygii</taxon>
        <taxon>Neopterygii</taxon>
        <taxon>Teleostei</taxon>
        <taxon>Anguilliformes</taxon>
        <taxon>Congridae</taxon>
        <taxon>Conger</taxon>
    </lineage>
</organism>
<feature type="domain" description="PH" evidence="5">
    <location>
        <begin position="81"/>
        <end position="176"/>
    </location>
</feature>
<dbReference type="GO" id="GO:0005829">
    <property type="term" value="C:cytosol"/>
    <property type="evidence" value="ECO:0007669"/>
    <property type="project" value="UniProtKB-ARBA"/>
</dbReference>
<dbReference type="FunFam" id="1.10.472.80:FF:000018">
    <property type="entry name" value="TBC1 domain family member 2B"/>
    <property type="match status" value="1"/>
</dbReference>
<evidence type="ECO:0000313" key="8">
    <source>
        <dbReference type="Proteomes" id="UP001152803"/>
    </source>
</evidence>
<dbReference type="OrthoDB" id="294251at2759"/>
<proteinExistence type="predicted"/>
<feature type="region of interest" description="Disordered" evidence="4">
    <location>
        <begin position="299"/>
        <end position="319"/>
    </location>
</feature>
<dbReference type="PANTHER" id="PTHR47219">
    <property type="entry name" value="RAB GTPASE-ACTIVATING PROTEIN 1-LIKE"/>
    <property type="match status" value="1"/>
</dbReference>
<dbReference type="Pfam" id="PF00169">
    <property type="entry name" value="PH"/>
    <property type="match status" value="1"/>
</dbReference>
<dbReference type="FunFam" id="2.30.29.30:FF:000248">
    <property type="entry name" value="TBC1 domain family member 2A isoform X1"/>
    <property type="match status" value="1"/>
</dbReference>
<sequence length="934" mass="106942">MMEFEKITVTEEEYPDGTPCAAMSPALPLQTGSPTVNDDIAAPGVPGEVTVNGMGAVRTGERRNEAGPRPGGPEPKTKASGTKLCGYLSKLGGRLKNWKSRWFTYEEGKCQLFYYRTAQDVNPLGRIELCNATFGYVLQADRGTFEIETPERTYILKAVSHQAMMYWLQQLQLKRWQNRDCPTGESAQTCADVQTQCAEGDFLPPVNSPTGVVGQEAARLPAPQRHLSNVSFKHPVTEIQNSVHSLRVNRSPREVTRSNHHCQEQQEPSGTETNTKRSQDTPVPFTLDVAVLLANSRRKTQSLSPTLRNKKKSGSLSTMPAEWRQIGTDPTSCLQQDVFSLTQEVKAQKELVQLLQKALETVQREKRASAQFLSAEDERERQELLRHRERHAADLSAQLEELLRQKGALERSVARKDGHIAELQEHVVLMVEESRAKQEVVLKLSERVGARSEARALQHQQAQVQNLKDDIEAYMIQNKFLNSEIYQLTQLWRNSSEQGRNLMVKCAYLEAKNCQVESRYLGVLRKLQGTKGLDHAQKEEIKKLIEDALQGDVNDALKLNPVREYDEYGFKIIPDYEVEDMRLLAKIQALEIRSNNLLQQEAVDRPLLGRWAQYMSGRSSGELAASPELKDLLRAGVPREYRRQVWRWLVHGRTASLRERYPSRYQELCGKTQASQHPAFRQIQLDLHRTLTTNRCFSSPSNPAVQQLQRILLAFSWQNPTIGYCQGLNRLAAIALLVLQSEEDAFWCLVAVVEMIMPQDYYSKDLIASQVDQRVLKDFMVEKMPRLMAHFEEHNIDVSLITFNWFLVVFVECLASDILLRLWDAFLYEGTKVIFRYTLALFKYKEEDMLKIHDSVEIYQYLRFFTKTISDSRRLTNIAFNEMNPFPLKQLRSRRALHLERLQAELAQLRSLQEAFVADSPDRKDKQPEDDEDA</sequence>
<feature type="region of interest" description="Disordered" evidence="4">
    <location>
        <begin position="241"/>
        <end position="282"/>
    </location>
</feature>
<accession>A0A9Q1DFR5</accession>
<dbReference type="PROSITE" id="PS50003">
    <property type="entry name" value="PH_DOMAIN"/>
    <property type="match status" value="1"/>
</dbReference>
<dbReference type="InterPro" id="IPR011993">
    <property type="entry name" value="PH-like_dom_sf"/>
</dbReference>
<dbReference type="GO" id="GO:0005096">
    <property type="term" value="F:GTPase activator activity"/>
    <property type="evidence" value="ECO:0007669"/>
    <property type="project" value="UniProtKB-KW"/>
</dbReference>
<dbReference type="SMART" id="SM00164">
    <property type="entry name" value="TBC"/>
    <property type="match status" value="1"/>
</dbReference>
<gene>
    <name evidence="7" type="ORF">COCON_G00115190</name>
</gene>
<dbReference type="SMART" id="SM00233">
    <property type="entry name" value="PH"/>
    <property type="match status" value="1"/>
</dbReference>
<evidence type="ECO:0000313" key="7">
    <source>
        <dbReference type="EMBL" id="KAJ8268912.1"/>
    </source>
</evidence>
<comment type="caution">
    <text evidence="7">The sequence shown here is derived from an EMBL/GenBank/DDBJ whole genome shotgun (WGS) entry which is preliminary data.</text>
</comment>